<accession>A0A939DXQ8</accession>
<dbReference type="EMBL" id="JAFLEQ010000003">
    <property type="protein sequence ID" value="MBN9643164.1"/>
    <property type="molecule type" value="Genomic_DNA"/>
</dbReference>
<keyword evidence="3" id="KW-1185">Reference proteome</keyword>
<sequence>MPTGGANPIADPADSLLGWASETELKLGHGCSTVSLFCCLDFTDDELERIERFYGTFITRQRAAGAGAKDLLAITPTLAVATLVGRAARMIDRRSFFTEWAGGLGISQDTEFIAEVENTAVDLVASTGLTAPEGLDDPVSLFALHAGITAGEIPWILQLLDGLAEASGEKVAQVPRGHIHTIDDVSAARAGSYSARDVVGMLASGAAADYIGPADHPEADCYPHIGHDLTVSQTIAAHAPEFYEPLIAGLMALRTETVADPVCWLRKISHTDVALPALVFNAAFAELRERPAGTAHRSWAVGVATREWEPRIIFDPVREKVCLRLPEQLLPEDGSDIHWRVSVGGTTRIHRTGPAWGSSSPYSEALDLAVDKQVREIAVTDTANNAHWVLPVVDNDDPVLLFTTKGFNITDKASLHYRQLVVVHPHDATITDPVTGRSITVSSTRELKGWKGWVVSTVDVSAAEGIQVVRAGTQPSPATQVRCIDARRRAVFTSATPAAGGLVSSSGLAVHPDSLVAEFPPTLSGTDERWWLSISAYAGPGQAGEEISDPEPLDVPAEGGLFDVFDPEAYDDPWVGEYLVRLRGPRNESFRHQYAIVEGLVATGSVGGGEVSVRIPAEGGLTRAAMALAAGGKPFAASPRTITVDPGQPAGVSVISTDSGDSLPVRWIPPKLLFSVPVVTSPPMWRTSRMFLSPGQIDGEAVLRIRCATSMVAPRVQVRNAHGSPLATVTLSTVNDVTYTAPTKRLVQACAATGRGSLEAEWTDPNSGNKISVTLAVISGQPLATGASISDGVLTLEGTDPARPTGCWVWPATAPWEFGRTFVADADGRIRLPDVFAGAGPLTVQPHSGDPFTNLRAPLVPGPTAFLAAQPGHYTAGREEMNQLSAFLAGASDRVPGDPAVMPVLWEVYESLPATADGQLTPAAHGEPAVTPGQAAAHPDDHAGQAATDGDSTAGPVPVDPRQAVLTALKAHPAAALKGLSDSLVPVNLLPGRLISSSLVTVTFDDPVDITDDHKNPWISTLVALGALPGLFSAADDGGEEFGDGATDGLSGGGDKAAGAEDDGTDGGAGASTPATRRQAVDAWREVLDHLERTAGKRLIETLATGRDHTLETACVDQQTVAIARMDKAQQDALLDMFFNRAEIVPGPIMDDEARILAVFETFNRNEQLSRMLADRTLITAAVKLLKALRGTNRHLYQAARVRFDKLGDTDTGEQKNIWALAPVVSLVFALAARLHAHGKMEKSKLLTQAAAGWSALADVVPDLVVGDLIAAEAMVLASLHPGIAG</sequence>
<gene>
    <name evidence="2" type="ORF">JZY06_00740</name>
</gene>
<dbReference type="Proteomes" id="UP000664332">
    <property type="component" value="Unassembled WGS sequence"/>
</dbReference>
<organism evidence="2 3">
    <name type="scientific">Corynebacterium mendelii</name>
    <dbReference type="NCBI Taxonomy" id="2765362"/>
    <lineage>
        <taxon>Bacteria</taxon>
        <taxon>Bacillati</taxon>
        <taxon>Actinomycetota</taxon>
        <taxon>Actinomycetes</taxon>
        <taxon>Mycobacteriales</taxon>
        <taxon>Corynebacteriaceae</taxon>
        <taxon>Corynebacterium</taxon>
    </lineage>
</organism>
<evidence type="ECO:0000313" key="3">
    <source>
        <dbReference type="Proteomes" id="UP000664332"/>
    </source>
</evidence>
<reference evidence="2" key="1">
    <citation type="submission" date="2021-03" db="EMBL/GenBank/DDBJ databases">
        <authorList>
            <person name="Sun Q."/>
        </authorList>
    </citation>
    <scope>NUCLEOTIDE SEQUENCE</scope>
    <source>
        <strain evidence="2">CCM 8862</strain>
    </source>
</reference>
<feature type="region of interest" description="Disordered" evidence="1">
    <location>
        <begin position="918"/>
        <end position="959"/>
    </location>
</feature>
<proteinExistence type="predicted"/>
<feature type="region of interest" description="Disordered" evidence="1">
    <location>
        <begin position="1039"/>
        <end position="1077"/>
    </location>
</feature>
<evidence type="ECO:0000313" key="2">
    <source>
        <dbReference type="EMBL" id="MBN9643164.1"/>
    </source>
</evidence>
<comment type="caution">
    <text evidence="2">The sequence shown here is derived from an EMBL/GenBank/DDBJ whole genome shotgun (WGS) entry which is preliminary data.</text>
</comment>
<evidence type="ECO:0000256" key="1">
    <source>
        <dbReference type="SAM" id="MobiDB-lite"/>
    </source>
</evidence>
<protein>
    <submittedName>
        <fullName evidence="2">Uncharacterized protein</fullName>
    </submittedName>
</protein>
<name>A0A939DXQ8_9CORY</name>
<dbReference type="RefSeq" id="WP_207117569.1">
    <property type="nucleotide sequence ID" value="NZ_JAFLEQ010000003.1"/>
</dbReference>